<dbReference type="AlphaFoldDB" id="A0A6A5ZLM7"/>
<evidence type="ECO:0000313" key="3">
    <source>
        <dbReference type="Proteomes" id="UP000799770"/>
    </source>
</evidence>
<dbReference type="Proteomes" id="UP000799770">
    <property type="component" value="Unassembled WGS sequence"/>
</dbReference>
<dbReference type="EMBL" id="ML977314">
    <property type="protein sequence ID" value="KAF2119904.1"/>
    <property type="molecule type" value="Genomic_DNA"/>
</dbReference>
<reference evidence="2" key="1">
    <citation type="journal article" date="2020" name="Stud. Mycol.">
        <title>101 Dothideomycetes genomes: a test case for predicting lifestyles and emergence of pathogens.</title>
        <authorList>
            <person name="Haridas S."/>
            <person name="Albert R."/>
            <person name="Binder M."/>
            <person name="Bloem J."/>
            <person name="Labutti K."/>
            <person name="Salamov A."/>
            <person name="Andreopoulos B."/>
            <person name="Baker S."/>
            <person name="Barry K."/>
            <person name="Bills G."/>
            <person name="Bluhm B."/>
            <person name="Cannon C."/>
            <person name="Castanera R."/>
            <person name="Culley D."/>
            <person name="Daum C."/>
            <person name="Ezra D."/>
            <person name="Gonzalez J."/>
            <person name="Henrissat B."/>
            <person name="Kuo A."/>
            <person name="Liang C."/>
            <person name="Lipzen A."/>
            <person name="Lutzoni F."/>
            <person name="Magnuson J."/>
            <person name="Mondo S."/>
            <person name="Nolan M."/>
            <person name="Ohm R."/>
            <person name="Pangilinan J."/>
            <person name="Park H.-J."/>
            <person name="Ramirez L."/>
            <person name="Alfaro M."/>
            <person name="Sun H."/>
            <person name="Tritt A."/>
            <person name="Yoshinaga Y."/>
            <person name="Zwiers L.-H."/>
            <person name="Turgeon B."/>
            <person name="Goodwin S."/>
            <person name="Spatafora J."/>
            <person name="Crous P."/>
            <person name="Grigoriev I."/>
        </authorList>
    </citation>
    <scope>NUCLEOTIDE SEQUENCE</scope>
    <source>
        <strain evidence="2">CBS 627.86</strain>
    </source>
</reference>
<organism evidence="2 3">
    <name type="scientific">Lophiotrema nucula</name>
    <dbReference type="NCBI Taxonomy" id="690887"/>
    <lineage>
        <taxon>Eukaryota</taxon>
        <taxon>Fungi</taxon>
        <taxon>Dikarya</taxon>
        <taxon>Ascomycota</taxon>
        <taxon>Pezizomycotina</taxon>
        <taxon>Dothideomycetes</taxon>
        <taxon>Pleosporomycetidae</taxon>
        <taxon>Pleosporales</taxon>
        <taxon>Lophiotremataceae</taxon>
        <taxon>Lophiotrema</taxon>
    </lineage>
</organism>
<keyword evidence="3" id="KW-1185">Reference proteome</keyword>
<feature type="compositionally biased region" description="Basic and acidic residues" evidence="1">
    <location>
        <begin position="265"/>
        <end position="278"/>
    </location>
</feature>
<sequence>MFPARPTPQDLSRPWRISFDYTPRQVLRRYWHTMQSNPEFCQDHDQLPTLTSMMEDSSLSVRQDQKMNLEDGSCSSNFGDSCASSLTHCHDLACGHTVDPGANIEGDVISKKPCGPNCTRYVFLKTSGLHMQSFSSICEVRFVCPTCIEAWIRQQFRKLNEQRSMVDGKPVAELHNTTEEEVVFWTHRLVARLIDNYFLEYHMRPAEGVSGVFRLSDVETYTYMDAPSQDIALNLNFTGRKIDYELARTAPRPCVPNPPRGRNWSYRDEAHSKTRDRSASPAADSDVSDMDINEGRSSRHQQKKPKHDKHYRYRSPIQTRGVVRKTKEQENLEKDIDQLADRLLDTKVGESKGDELMDKLMGDLGLMSVDEKQEDGDDQNSIATQGIVTPKFRGGDCTGVSDDDDEML</sequence>
<gene>
    <name evidence="2" type="ORF">BDV96DRAFT_595518</name>
</gene>
<feature type="compositionally biased region" description="Basic residues" evidence="1">
    <location>
        <begin position="298"/>
        <end position="313"/>
    </location>
</feature>
<proteinExistence type="predicted"/>
<name>A0A6A5ZLM7_9PLEO</name>
<feature type="region of interest" description="Disordered" evidence="1">
    <location>
        <begin position="250"/>
        <end position="329"/>
    </location>
</feature>
<evidence type="ECO:0000313" key="2">
    <source>
        <dbReference type="EMBL" id="KAF2119904.1"/>
    </source>
</evidence>
<protein>
    <submittedName>
        <fullName evidence="2">Uncharacterized protein</fullName>
    </submittedName>
</protein>
<evidence type="ECO:0000256" key="1">
    <source>
        <dbReference type="SAM" id="MobiDB-lite"/>
    </source>
</evidence>
<accession>A0A6A5ZLM7</accession>
<dbReference type="OrthoDB" id="3799239at2759"/>